<dbReference type="GO" id="GO:0032259">
    <property type="term" value="P:methylation"/>
    <property type="evidence" value="ECO:0007669"/>
    <property type="project" value="UniProtKB-KW"/>
</dbReference>
<keyword evidence="7" id="KW-0489">Methyltransferase</keyword>
<evidence type="ECO:0000313" key="8">
    <source>
        <dbReference type="Proteomes" id="UP000218765"/>
    </source>
</evidence>
<dbReference type="PANTHER" id="PTHR31040:SF1">
    <property type="entry name" value="NURIM"/>
    <property type="match status" value="1"/>
</dbReference>
<feature type="transmembrane region" description="Helical" evidence="6">
    <location>
        <begin position="152"/>
        <end position="169"/>
    </location>
</feature>
<feature type="transmembrane region" description="Helical" evidence="6">
    <location>
        <begin position="6"/>
        <end position="29"/>
    </location>
</feature>
<comment type="subcellular location">
    <subcellularLocation>
        <location evidence="1">Membrane</location>
        <topology evidence="1">Multi-pass membrane protein</topology>
    </subcellularLocation>
</comment>
<evidence type="ECO:0000256" key="2">
    <source>
        <dbReference type="ARBA" id="ARBA00010631"/>
    </source>
</evidence>
<sequence length="217" mass="25104">MAPSPFSVSQAALLTFVWLLYLALHSLLADARVRRRFETRWPLLERRYRLFYTLQSSLLILPPLALLVLWYDRGEPLWAWQGMAGWFADGLALLALAGFAWATRAYDLAAFLGLKAATGHANITGFHLSPLHRHVRHPWYSLGLVVLWTRDMPPALLVTALCITAYLLVGIRLEERKLIDEFGERYREYRRRVPALIPRPWRRLTVEEARRLSDPTT</sequence>
<feature type="transmembrane region" description="Helical" evidence="6">
    <location>
        <begin position="50"/>
        <end position="71"/>
    </location>
</feature>
<gene>
    <name evidence="7" type="ORF">FOKN1_0851</name>
</gene>
<dbReference type="RefSeq" id="WP_096365047.1">
    <property type="nucleotide sequence ID" value="NZ_AP018052.1"/>
</dbReference>
<evidence type="ECO:0000313" key="7">
    <source>
        <dbReference type="EMBL" id="BAZ93253.1"/>
    </source>
</evidence>
<dbReference type="PANTHER" id="PTHR31040">
    <property type="entry name" value="NURIM"/>
    <property type="match status" value="1"/>
</dbReference>
<keyword evidence="3 6" id="KW-0812">Transmembrane</keyword>
<evidence type="ECO:0000256" key="1">
    <source>
        <dbReference type="ARBA" id="ARBA00004141"/>
    </source>
</evidence>
<evidence type="ECO:0000256" key="3">
    <source>
        <dbReference type="ARBA" id="ARBA00022692"/>
    </source>
</evidence>
<dbReference type="Gene3D" id="1.20.120.1630">
    <property type="match status" value="1"/>
</dbReference>
<comment type="similarity">
    <text evidence="2">Belongs to the nurim family.</text>
</comment>
<keyword evidence="8" id="KW-1185">Reference proteome</keyword>
<organism evidence="7 8">
    <name type="scientific">Thiohalobacter thiocyanaticus</name>
    <dbReference type="NCBI Taxonomy" id="585455"/>
    <lineage>
        <taxon>Bacteria</taxon>
        <taxon>Pseudomonadati</taxon>
        <taxon>Pseudomonadota</taxon>
        <taxon>Gammaproteobacteria</taxon>
        <taxon>Thiohalobacterales</taxon>
        <taxon>Thiohalobacteraceae</taxon>
        <taxon>Thiohalobacter</taxon>
    </lineage>
</organism>
<protein>
    <submittedName>
        <fullName evidence="7">Protein-S-isoprenylcysteine methyltransferase</fullName>
    </submittedName>
</protein>
<keyword evidence="4 6" id="KW-1133">Transmembrane helix</keyword>
<evidence type="ECO:0000256" key="6">
    <source>
        <dbReference type="SAM" id="Phobius"/>
    </source>
</evidence>
<proteinExistence type="inferred from homology"/>
<evidence type="ECO:0000256" key="5">
    <source>
        <dbReference type="ARBA" id="ARBA00023136"/>
    </source>
</evidence>
<evidence type="ECO:0000256" key="4">
    <source>
        <dbReference type="ARBA" id="ARBA00022989"/>
    </source>
</evidence>
<feature type="transmembrane region" description="Helical" evidence="6">
    <location>
        <begin position="83"/>
        <end position="102"/>
    </location>
</feature>
<dbReference type="GO" id="GO:0008168">
    <property type="term" value="F:methyltransferase activity"/>
    <property type="evidence" value="ECO:0007669"/>
    <property type="project" value="UniProtKB-KW"/>
</dbReference>
<name>A0A1Z4VP29_9GAMM</name>
<dbReference type="GO" id="GO:0016020">
    <property type="term" value="C:membrane"/>
    <property type="evidence" value="ECO:0007669"/>
    <property type="project" value="UniProtKB-SubCell"/>
</dbReference>
<dbReference type="OrthoDB" id="9789029at2"/>
<dbReference type="KEGG" id="ttc:FOKN1_0851"/>
<dbReference type="InterPro" id="IPR033580">
    <property type="entry name" value="Nurim-like"/>
</dbReference>
<dbReference type="EMBL" id="AP018052">
    <property type="protein sequence ID" value="BAZ93253.1"/>
    <property type="molecule type" value="Genomic_DNA"/>
</dbReference>
<accession>A0A1Z4VP29</accession>
<dbReference type="Proteomes" id="UP000218765">
    <property type="component" value="Chromosome"/>
</dbReference>
<feature type="transmembrane region" description="Helical" evidence="6">
    <location>
        <begin position="109"/>
        <end position="132"/>
    </location>
</feature>
<reference evidence="7 8" key="1">
    <citation type="submission" date="2017-05" db="EMBL/GenBank/DDBJ databases">
        <title>Thiocyanate degradation by Thiohalobacter thiocyanaticus FOKN1.</title>
        <authorList>
            <person name="Oshiki M."/>
            <person name="Fukushima T."/>
            <person name="Kawano S."/>
            <person name="Nakagawa J."/>
        </authorList>
    </citation>
    <scope>NUCLEOTIDE SEQUENCE [LARGE SCALE GENOMIC DNA]</scope>
    <source>
        <strain evidence="7 8">FOKN1</strain>
    </source>
</reference>
<dbReference type="AlphaFoldDB" id="A0A1Z4VP29"/>
<keyword evidence="7" id="KW-0808">Transferase</keyword>
<keyword evidence="5 6" id="KW-0472">Membrane</keyword>